<feature type="binding site" evidence="9">
    <location>
        <position position="60"/>
    </location>
    <ligand>
        <name>Zn(2+)</name>
        <dbReference type="ChEBI" id="CHEBI:29105"/>
    </ligand>
</feature>
<dbReference type="OrthoDB" id="9781311at2"/>
<feature type="binding site" evidence="9">
    <location>
        <position position="60"/>
    </location>
    <ligand>
        <name>substrate</name>
    </ligand>
</feature>
<dbReference type="STRING" id="445932.Emin_1118"/>
<dbReference type="GO" id="GO:0008270">
    <property type="term" value="F:zinc ion binding"/>
    <property type="evidence" value="ECO:0007669"/>
    <property type="project" value="UniProtKB-UniRule"/>
</dbReference>
<keyword evidence="8 9" id="KW-0119">Carbohydrate metabolism</keyword>
<dbReference type="EMBL" id="CP001055">
    <property type="protein sequence ID" value="ACC98670.1"/>
    <property type="molecule type" value="Genomic_DNA"/>
</dbReference>
<comment type="subcellular location">
    <subcellularLocation>
        <location evidence="2 9">Cytoplasm</location>
    </subcellularLocation>
</comment>
<dbReference type="GO" id="GO:0097367">
    <property type="term" value="F:carbohydrate derivative binding"/>
    <property type="evidence" value="ECO:0007669"/>
    <property type="project" value="InterPro"/>
</dbReference>
<comment type="function">
    <text evidence="9">Catalyzes the isomerization of sedoheptulose 7-phosphate in D-glycero-D-manno-heptose 7-phosphate.</text>
</comment>
<evidence type="ECO:0000256" key="4">
    <source>
        <dbReference type="ARBA" id="ARBA00022490"/>
    </source>
</evidence>
<feature type="binding site" evidence="9">
    <location>
        <position position="167"/>
    </location>
    <ligand>
        <name>Zn(2+)</name>
        <dbReference type="ChEBI" id="CHEBI:29105"/>
    </ligand>
</feature>
<comment type="similarity">
    <text evidence="3 9">Belongs to the SIS family. GmhA subfamily.</text>
</comment>
<dbReference type="GO" id="GO:2001061">
    <property type="term" value="P:D-glycero-D-manno-heptose 7-phosphate biosynthetic process"/>
    <property type="evidence" value="ECO:0007669"/>
    <property type="project" value="UniProtKB-UniPathway"/>
</dbReference>
<reference evidence="11 12" key="1">
    <citation type="journal article" date="2009" name="Appl. Environ. Microbiol.">
        <title>Genomic analysis of 'Elusimicrobium minutum,' the first cultivated representative of the phylum 'Elusimicrobia' (formerly termite group 1).</title>
        <authorList>
            <person name="Herlemann D.P.R."/>
            <person name="Geissinger O."/>
            <person name="Ikeda-Ohtsubo W."/>
            <person name="Kunin V."/>
            <person name="Sun H."/>
            <person name="Lapidus A."/>
            <person name="Hugenholtz P."/>
            <person name="Brune A."/>
        </authorList>
    </citation>
    <scope>NUCLEOTIDE SEQUENCE [LARGE SCALE GENOMIC DNA]</scope>
    <source>
        <strain evidence="11 12">Pei191</strain>
    </source>
</reference>
<evidence type="ECO:0000256" key="1">
    <source>
        <dbReference type="ARBA" id="ARBA00000348"/>
    </source>
</evidence>
<dbReference type="Gene3D" id="3.40.50.10490">
    <property type="entry name" value="Glucose-6-phosphate isomerase like protein, domain 1"/>
    <property type="match status" value="1"/>
</dbReference>
<feature type="binding site" evidence="9">
    <location>
        <begin position="47"/>
        <end position="49"/>
    </location>
    <ligand>
        <name>substrate</name>
    </ligand>
</feature>
<keyword evidence="6 9" id="KW-0862">Zinc</keyword>
<evidence type="ECO:0000256" key="8">
    <source>
        <dbReference type="ARBA" id="ARBA00023277"/>
    </source>
</evidence>
<dbReference type="GO" id="GO:0005975">
    <property type="term" value="P:carbohydrate metabolic process"/>
    <property type="evidence" value="ECO:0007669"/>
    <property type="project" value="UniProtKB-UniRule"/>
</dbReference>
<dbReference type="InterPro" id="IPR004515">
    <property type="entry name" value="Phosphoheptose_Isoase"/>
</dbReference>
<evidence type="ECO:0000256" key="5">
    <source>
        <dbReference type="ARBA" id="ARBA00022723"/>
    </source>
</evidence>
<proteinExistence type="inferred from homology"/>
<accession>B2KDS4</accession>
<evidence type="ECO:0000256" key="6">
    <source>
        <dbReference type="ARBA" id="ARBA00022833"/>
    </source>
</evidence>
<dbReference type="EC" id="5.3.1.28" evidence="9"/>
<dbReference type="PANTHER" id="PTHR30390">
    <property type="entry name" value="SEDOHEPTULOSE 7-PHOSPHATE ISOMERASE / DNAA INITIATOR-ASSOCIATING FACTOR FOR REPLICATION INITIATION"/>
    <property type="match status" value="1"/>
</dbReference>
<feature type="domain" description="SIS" evidence="10">
    <location>
        <begin position="32"/>
        <end position="191"/>
    </location>
</feature>
<evidence type="ECO:0000259" key="10">
    <source>
        <dbReference type="PROSITE" id="PS51464"/>
    </source>
</evidence>
<dbReference type="InterPro" id="IPR001347">
    <property type="entry name" value="SIS_dom"/>
</dbReference>
<feature type="binding site" evidence="9">
    <location>
        <position position="56"/>
    </location>
    <ligand>
        <name>Zn(2+)</name>
        <dbReference type="ChEBI" id="CHEBI:29105"/>
    </ligand>
</feature>
<comment type="catalytic activity">
    <reaction evidence="1 9">
        <text>2 D-sedoheptulose 7-phosphate = D-glycero-alpha-D-manno-heptose 7-phosphate + D-glycero-beta-D-manno-heptose 7-phosphate</text>
        <dbReference type="Rhea" id="RHEA:27489"/>
        <dbReference type="ChEBI" id="CHEBI:57483"/>
        <dbReference type="ChEBI" id="CHEBI:60203"/>
        <dbReference type="ChEBI" id="CHEBI:60204"/>
        <dbReference type="EC" id="5.3.1.28"/>
    </reaction>
</comment>
<dbReference type="InterPro" id="IPR050099">
    <property type="entry name" value="SIS_GmhA/DiaA_subfam"/>
</dbReference>
<dbReference type="Proteomes" id="UP000001029">
    <property type="component" value="Chromosome"/>
</dbReference>
<dbReference type="PANTHER" id="PTHR30390:SF6">
    <property type="entry name" value="DNAA INITIATOR-ASSOCIATING PROTEIN DIAA"/>
    <property type="match status" value="1"/>
</dbReference>
<dbReference type="HAMAP" id="MF_00067">
    <property type="entry name" value="GmhA"/>
    <property type="match status" value="1"/>
</dbReference>
<comment type="miscellaneous">
    <text evidence="9">The reaction produces a racemic mixture of D-glycero-alpha-D-manno-heptose 7-phosphate and D-glycero-beta-D-manno-heptose 7-phosphate.</text>
</comment>
<keyword evidence="12" id="KW-1185">Reference proteome</keyword>
<evidence type="ECO:0000256" key="2">
    <source>
        <dbReference type="ARBA" id="ARBA00004496"/>
    </source>
</evidence>
<dbReference type="KEGG" id="emi:Emin_1118"/>
<comment type="cofactor">
    <cofactor evidence="9">
        <name>Zn(2+)</name>
        <dbReference type="ChEBI" id="CHEBI:29105"/>
    </cofactor>
    <text evidence="9">Binds 1 zinc ion per subunit.</text>
</comment>
<evidence type="ECO:0000313" key="12">
    <source>
        <dbReference type="Proteomes" id="UP000001029"/>
    </source>
</evidence>
<dbReference type="PROSITE" id="PS51464">
    <property type="entry name" value="SIS"/>
    <property type="match status" value="1"/>
</dbReference>
<keyword evidence="4 9" id="KW-0963">Cytoplasm</keyword>
<evidence type="ECO:0000256" key="3">
    <source>
        <dbReference type="ARBA" id="ARBA00009894"/>
    </source>
</evidence>
<feature type="binding site" evidence="9">
    <location>
        <position position="175"/>
    </location>
    <ligand>
        <name>Zn(2+)</name>
        <dbReference type="ChEBI" id="CHEBI:29105"/>
    </ligand>
</feature>
<dbReference type="UniPathway" id="UPA00041">
    <property type="reaction ID" value="UER00436"/>
</dbReference>
<feature type="binding site" evidence="9">
    <location>
        <position position="167"/>
    </location>
    <ligand>
        <name>substrate</name>
    </ligand>
</feature>
<keyword evidence="7 9" id="KW-0413">Isomerase</keyword>
<evidence type="ECO:0000256" key="9">
    <source>
        <dbReference type="HAMAP-Rule" id="MF_00067"/>
    </source>
</evidence>
<gene>
    <name evidence="9" type="primary">gmhA</name>
    <name evidence="11" type="ordered locus">Emin_1118</name>
</gene>
<keyword evidence="5 9" id="KW-0479">Metal-binding</keyword>
<organism evidence="11 12">
    <name type="scientific">Elusimicrobium minutum (strain Pei191)</name>
    <dbReference type="NCBI Taxonomy" id="445932"/>
    <lineage>
        <taxon>Bacteria</taxon>
        <taxon>Pseudomonadati</taxon>
        <taxon>Elusimicrobiota</taxon>
        <taxon>Elusimicrobia</taxon>
        <taxon>Elusimicrobiales</taxon>
        <taxon>Elusimicrobiaceae</taxon>
        <taxon>Elusimicrobium</taxon>
    </lineage>
</organism>
<dbReference type="Pfam" id="PF13580">
    <property type="entry name" value="SIS_2"/>
    <property type="match status" value="1"/>
</dbReference>
<feature type="binding site" evidence="9">
    <location>
        <begin position="115"/>
        <end position="117"/>
    </location>
    <ligand>
        <name>substrate</name>
    </ligand>
</feature>
<dbReference type="RefSeq" id="WP_012415285.1">
    <property type="nucleotide sequence ID" value="NC_010644.1"/>
</dbReference>
<dbReference type="SUPFAM" id="SSF53697">
    <property type="entry name" value="SIS domain"/>
    <property type="match status" value="1"/>
</dbReference>
<dbReference type="InterPro" id="IPR046348">
    <property type="entry name" value="SIS_dom_sf"/>
</dbReference>
<dbReference type="AlphaFoldDB" id="B2KDS4"/>
<feature type="binding site" evidence="9">
    <location>
        <position position="120"/>
    </location>
    <ligand>
        <name>substrate</name>
    </ligand>
</feature>
<dbReference type="GO" id="GO:0008968">
    <property type="term" value="F:D-sedoheptulose 7-phosphate isomerase activity"/>
    <property type="evidence" value="ECO:0007669"/>
    <property type="project" value="UniProtKB-UniRule"/>
</dbReference>
<evidence type="ECO:0000256" key="7">
    <source>
        <dbReference type="ARBA" id="ARBA00023235"/>
    </source>
</evidence>
<feature type="binding site" evidence="9">
    <location>
        <begin position="89"/>
        <end position="90"/>
    </location>
    <ligand>
        <name>substrate</name>
    </ligand>
</feature>
<dbReference type="InterPro" id="IPR035461">
    <property type="entry name" value="GmhA/DiaA"/>
</dbReference>
<name>B2KDS4_ELUMP</name>
<protein>
    <recommendedName>
        <fullName evidence="9">Phosphoheptose isomerase</fullName>
        <ecNumber evidence="9">5.3.1.28</ecNumber>
    </recommendedName>
    <alternativeName>
        <fullName evidence="9">Sedoheptulose 7-phosphate isomerase</fullName>
    </alternativeName>
</protein>
<comment type="pathway">
    <text evidence="9">Carbohydrate biosynthesis; D-glycero-D-manno-heptose 7-phosphate biosynthesis; D-glycero-alpha-D-manno-heptose 7-phosphate and D-glycero-beta-D-manno-heptose 7-phosphate from sedoheptulose 7-phosphate: step 1/1.</text>
</comment>
<sequence length="194" mass="21139">MFLQTEGDELIETLKWVKENLAAKVEELANVIITCYKNGGKVILMGNGGSAGDAQHIAAEFVGRYKLERGSFPALALNTNTSTITAVGNDYSYDDVFSRQVEGFAQKDDVVIGISTSGNSKNVYKALESAKKKGCYTAAFLGKDGGTIKNIVDLDLTVKSNNTPRVQECHIFMAHSMCDLVDRALYDFVHGKKN</sequence>
<dbReference type="HOGENOM" id="CLU_080999_4_0_0"/>
<dbReference type="CDD" id="cd05006">
    <property type="entry name" value="SIS_GmhA"/>
    <property type="match status" value="1"/>
</dbReference>
<dbReference type="GO" id="GO:0005737">
    <property type="term" value="C:cytoplasm"/>
    <property type="evidence" value="ECO:0007669"/>
    <property type="project" value="UniProtKB-SubCell"/>
</dbReference>
<evidence type="ECO:0000313" key="11">
    <source>
        <dbReference type="EMBL" id="ACC98670.1"/>
    </source>
</evidence>